<dbReference type="Gramene" id="OMO57529">
    <property type="protein sequence ID" value="OMO57529"/>
    <property type="gene ID" value="CCACVL1_25747"/>
</dbReference>
<name>A0A1R3GHK9_COCAP</name>
<evidence type="ECO:0000313" key="3">
    <source>
        <dbReference type="Proteomes" id="UP000188268"/>
    </source>
</evidence>
<evidence type="ECO:0000313" key="2">
    <source>
        <dbReference type="EMBL" id="OMO57529.1"/>
    </source>
</evidence>
<keyword evidence="3" id="KW-1185">Reference proteome</keyword>
<dbReference type="Proteomes" id="UP000188268">
    <property type="component" value="Unassembled WGS sequence"/>
</dbReference>
<organism evidence="2 3">
    <name type="scientific">Corchorus capsularis</name>
    <name type="common">Jute</name>
    <dbReference type="NCBI Taxonomy" id="210143"/>
    <lineage>
        <taxon>Eukaryota</taxon>
        <taxon>Viridiplantae</taxon>
        <taxon>Streptophyta</taxon>
        <taxon>Embryophyta</taxon>
        <taxon>Tracheophyta</taxon>
        <taxon>Spermatophyta</taxon>
        <taxon>Magnoliopsida</taxon>
        <taxon>eudicotyledons</taxon>
        <taxon>Gunneridae</taxon>
        <taxon>Pentapetalae</taxon>
        <taxon>rosids</taxon>
        <taxon>malvids</taxon>
        <taxon>Malvales</taxon>
        <taxon>Malvaceae</taxon>
        <taxon>Grewioideae</taxon>
        <taxon>Apeibeae</taxon>
        <taxon>Corchorus</taxon>
    </lineage>
</organism>
<dbReference type="EMBL" id="AWWV01014338">
    <property type="protein sequence ID" value="OMO57529.1"/>
    <property type="molecule type" value="Genomic_DNA"/>
</dbReference>
<proteinExistence type="predicted"/>
<comment type="caution">
    <text evidence="2">The sequence shown here is derived from an EMBL/GenBank/DDBJ whole genome shotgun (WGS) entry which is preliminary data.</text>
</comment>
<evidence type="ECO:0000256" key="1">
    <source>
        <dbReference type="SAM" id="MobiDB-lite"/>
    </source>
</evidence>
<feature type="region of interest" description="Disordered" evidence="1">
    <location>
        <begin position="1"/>
        <end position="37"/>
    </location>
</feature>
<protein>
    <submittedName>
        <fullName evidence="2">Uncharacterized protein</fullName>
    </submittedName>
</protein>
<dbReference type="AlphaFoldDB" id="A0A1R3GHK9"/>
<accession>A0A1R3GHK9</accession>
<reference evidence="2 3" key="1">
    <citation type="submission" date="2013-09" db="EMBL/GenBank/DDBJ databases">
        <title>Corchorus capsularis genome sequencing.</title>
        <authorList>
            <person name="Alam M."/>
            <person name="Haque M.S."/>
            <person name="Islam M.S."/>
            <person name="Emdad E.M."/>
            <person name="Islam M.M."/>
            <person name="Ahmed B."/>
            <person name="Halim A."/>
            <person name="Hossen Q.M.M."/>
            <person name="Hossain M.Z."/>
            <person name="Ahmed R."/>
            <person name="Khan M.M."/>
            <person name="Islam R."/>
            <person name="Rashid M.M."/>
            <person name="Khan S.A."/>
            <person name="Rahman M.S."/>
            <person name="Alam M."/>
        </authorList>
    </citation>
    <scope>NUCLEOTIDE SEQUENCE [LARGE SCALE GENOMIC DNA]</scope>
    <source>
        <strain evidence="3">cv. CVL-1</strain>
        <tissue evidence="2">Whole seedling</tissue>
    </source>
</reference>
<sequence length="37" mass="4274">MATLPSDPHQSKENDNPLQEKVQLRERRTCSYGEAPF</sequence>
<gene>
    <name evidence="2" type="ORF">CCACVL1_25747</name>
</gene>